<organism evidence="1">
    <name type="scientific">Arundo donax</name>
    <name type="common">Giant reed</name>
    <name type="synonym">Donax arundinaceus</name>
    <dbReference type="NCBI Taxonomy" id="35708"/>
    <lineage>
        <taxon>Eukaryota</taxon>
        <taxon>Viridiplantae</taxon>
        <taxon>Streptophyta</taxon>
        <taxon>Embryophyta</taxon>
        <taxon>Tracheophyta</taxon>
        <taxon>Spermatophyta</taxon>
        <taxon>Magnoliopsida</taxon>
        <taxon>Liliopsida</taxon>
        <taxon>Poales</taxon>
        <taxon>Poaceae</taxon>
        <taxon>PACMAD clade</taxon>
        <taxon>Arundinoideae</taxon>
        <taxon>Arundineae</taxon>
        <taxon>Arundo</taxon>
    </lineage>
</organism>
<protein>
    <submittedName>
        <fullName evidence="1">Uncharacterized protein</fullName>
    </submittedName>
</protein>
<reference evidence="1" key="2">
    <citation type="journal article" date="2015" name="Data Brief">
        <title>Shoot transcriptome of the giant reed, Arundo donax.</title>
        <authorList>
            <person name="Barrero R.A."/>
            <person name="Guerrero F.D."/>
            <person name="Moolhuijzen P."/>
            <person name="Goolsby J.A."/>
            <person name="Tidwell J."/>
            <person name="Bellgard S.E."/>
            <person name="Bellgard M.I."/>
        </authorList>
    </citation>
    <scope>NUCLEOTIDE SEQUENCE</scope>
    <source>
        <tissue evidence="1">Shoot tissue taken approximately 20 cm above the soil surface</tissue>
    </source>
</reference>
<dbReference type="AlphaFoldDB" id="A0A0A8Y1N4"/>
<dbReference type="EMBL" id="GBRH01278872">
    <property type="protein sequence ID" value="JAD19023.1"/>
    <property type="molecule type" value="Transcribed_RNA"/>
</dbReference>
<sequence length="34" mass="3954">MLTSKILKWHPEAWLCSQSLIQKKVVVARSLDPF</sequence>
<accession>A0A0A8Y1N4</accession>
<evidence type="ECO:0000313" key="1">
    <source>
        <dbReference type="EMBL" id="JAD19023.1"/>
    </source>
</evidence>
<name>A0A0A8Y1N4_ARUDO</name>
<proteinExistence type="predicted"/>
<reference evidence="1" key="1">
    <citation type="submission" date="2014-09" db="EMBL/GenBank/DDBJ databases">
        <authorList>
            <person name="Magalhaes I.L.F."/>
            <person name="Oliveira U."/>
            <person name="Santos F.R."/>
            <person name="Vidigal T.H.D.A."/>
            <person name="Brescovit A.D."/>
            <person name="Santos A.J."/>
        </authorList>
    </citation>
    <scope>NUCLEOTIDE SEQUENCE</scope>
    <source>
        <tissue evidence="1">Shoot tissue taken approximately 20 cm above the soil surface</tissue>
    </source>
</reference>